<protein>
    <recommendedName>
        <fullName evidence="4">C3H1-type domain-containing protein</fullName>
    </recommendedName>
</protein>
<feature type="region of interest" description="Disordered" evidence="1">
    <location>
        <begin position="1"/>
        <end position="36"/>
    </location>
</feature>
<dbReference type="PANTHER" id="PTHR35558:SF1">
    <property type="entry name" value="ENDONUCLEASE_EXONUCLEASE_PHOSPHATASE DOMAIN-CONTAINING PROTEIN"/>
    <property type="match status" value="1"/>
</dbReference>
<dbReference type="EMBL" id="JANPWB010000010">
    <property type="protein sequence ID" value="KAJ1137164.1"/>
    <property type="molecule type" value="Genomic_DNA"/>
</dbReference>
<name>A0AAV7QD87_PLEWA</name>
<accession>A0AAV7QD87</accession>
<evidence type="ECO:0000313" key="3">
    <source>
        <dbReference type="Proteomes" id="UP001066276"/>
    </source>
</evidence>
<evidence type="ECO:0008006" key="4">
    <source>
        <dbReference type="Google" id="ProtNLM"/>
    </source>
</evidence>
<keyword evidence="3" id="KW-1185">Reference proteome</keyword>
<gene>
    <name evidence="2" type="ORF">NDU88_003577</name>
</gene>
<dbReference type="PANTHER" id="PTHR35558">
    <property type="entry name" value="SGNH_HYDRO DOMAIN-CONTAINING PROTEIN"/>
    <property type="match status" value="1"/>
</dbReference>
<evidence type="ECO:0000313" key="2">
    <source>
        <dbReference type="EMBL" id="KAJ1137164.1"/>
    </source>
</evidence>
<dbReference type="Proteomes" id="UP001066276">
    <property type="component" value="Chromosome 6"/>
</dbReference>
<proteinExistence type="predicted"/>
<sequence>MAAPAQAMVAQKPAKSSAEASTPVASSSSQSAANSGTHRLSPLLDLGVIRSEHEHLRLHVPMEIKEKIWKGTYIVIFDLLVANRRERFNDQGAQLACYQNRIVGAHDEYGDIDWKDYDREFRWIKEYKPDLGWDQIDIIAWLQFTNRPYGNGLLPFRASSGATTGPPGGSSARKWASWDFNRRSCTRPAGTCRFKHCCSFYGQSSHLESNCLKKSKDRGNKKQD</sequence>
<dbReference type="AlphaFoldDB" id="A0AAV7QD87"/>
<comment type="caution">
    <text evidence="2">The sequence shown here is derived from an EMBL/GenBank/DDBJ whole genome shotgun (WGS) entry which is preliminary data.</text>
</comment>
<organism evidence="2 3">
    <name type="scientific">Pleurodeles waltl</name>
    <name type="common">Iberian ribbed newt</name>
    <dbReference type="NCBI Taxonomy" id="8319"/>
    <lineage>
        <taxon>Eukaryota</taxon>
        <taxon>Metazoa</taxon>
        <taxon>Chordata</taxon>
        <taxon>Craniata</taxon>
        <taxon>Vertebrata</taxon>
        <taxon>Euteleostomi</taxon>
        <taxon>Amphibia</taxon>
        <taxon>Batrachia</taxon>
        <taxon>Caudata</taxon>
        <taxon>Salamandroidea</taxon>
        <taxon>Salamandridae</taxon>
        <taxon>Pleurodelinae</taxon>
        <taxon>Pleurodeles</taxon>
    </lineage>
</organism>
<feature type="compositionally biased region" description="Low complexity" evidence="1">
    <location>
        <begin position="16"/>
        <end position="35"/>
    </location>
</feature>
<reference evidence="2" key="1">
    <citation type="journal article" date="2022" name="bioRxiv">
        <title>Sequencing and chromosome-scale assembly of the giantPleurodeles waltlgenome.</title>
        <authorList>
            <person name="Brown T."/>
            <person name="Elewa A."/>
            <person name="Iarovenko S."/>
            <person name="Subramanian E."/>
            <person name="Araus A.J."/>
            <person name="Petzold A."/>
            <person name="Susuki M."/>
            <person name="Suzuki K.-i.T."/>
            <person name="Hayashi T."/>
            <person name="Toyoda A."/>
            <person name="Oliveira C."/>
            <person name="Osipova E."/>
            <person name="Leigh N.D."/>
            <person name="Simon A."/>
            <person name="Yun M.H."/>
        </authorList>
    </citation>
    <scope>NUCLEOTIDE SEQUENCE</scope>
    <source>
        <strain evidence="2">20211129_DDA</strain>
        <tissue evidence="2">Liver</tissue>
    </source>
</reference>
<evidence type="ECO:0000256" key="1">
    <source>
        <dbReference type="SAM" id="MobiDB-lite"/>
    </source>
</evidence>